<feature type="domain" description="Myb/SANT-like DNA-binding" evidence="6">
    <location>
        <begin position="8"/>
        <end position="85"/>
    </location>
</feature>
<dbReference type="InterPro" id="IPR028002">
    <property type="entry name" value="Myb_DNA-bind_5"/>
</dbReference>
<accession>A0A9N9WFM2</accession>
<comment type="subunit">
    <text evidence="1">Self-associates forming complexes of several hundred monomers.</text>
</comment>
<comment type="function">
    <text evidence="5">Involved in transvection phenomena (= synapsis-dependent gene expression), where the synaptic pairing of chromosomes carrying genes with which zeste interacts influences the expression of these genes. Zeste binds to DNA and stimulates transcription from a nearby promoter.</text>
</comment>
<evidence type="ECO:0000313" key="8">
    <source>
        <dbReference type="Proteomes" id="UP001153714"/>
    </source>
</evidence>
<evidence type="ECO:0000256" key="5">
    <source>
        <dbReference type="ARBA" id="ARBA00025466"/>
    </source>
</evidence>
<dbReference type="Proteomes" id="UP001153714">
    <property type="component" value="Chromosome 2"/>
</dbReference>
<dbReference type="OrthoDB" id="7543230at2759"/>
<keyword evidence="4" id="KW-0804">Transcription</keyword>
<reference evidence="7" key="2">
    <citation type="submission" date="2022-10" db="EMBL/GenBank/DDBJ databases">
        <authorList>
            <consortium name="ENA_rothamsted_submissions"/>
            <consortium name="culmorum"/>
            <person name="King R."/>
        </authorList>
    </citation>
    <scope>NUCLEOTIDE SEQUENCE</scope>
</reference>
<evidence type="ECO:0000256" key="4">
    <source>
        <dbReference type="ARBA" id="ARBA00023163"/>
    </source>
</evidence>
<evidence type="ECO:0000313" key="7">
    <source>
        <dbReference type="EMBL" id="CAG9788891.1"/>
    </source>
</evidence>
<keyword evidence="8" id="KW-1185">Reference proteome</keyword>
<evidence type="ECO:0000256" key="3">
    <source>
        <dbReference type="ARBA" id="ARBA00023015"/>
    </source>
</evidence>
<evidence type="ECO:0000259" key="6">
    <source>
        <dbReference type="Pfam" id="PF13873"/>
    </source>
</evidence>
<name>A0A9N9WFM2_9NEOP</name>
<dbReference type="Pfam" id="PF13873">
    <property type="entry name" value="Myb_DNA-bind_5"/>
    <property type="match status" value="1"/>
</dbReference>
<evidence type="ECO:0000256" key="2">
    <source>
        <dbReference type="ARBA" id="ARBA00016807"/>
    </source>
</evidence>
<proteinExistence type="predicted"/>
<sequence>MDDRKRRRGMYVTARQKKKLAELVTKHPQLIACKVTQDFNYSDSQKLWQNIANECNNVPGPGARKTWRQWRKTWQDLRSKTKKRQAEINGEVPPSVIMLTPAEQEALGLKNVSSTTSYQETTEFVPLDQDTQEDFNNEAESAPTYSDPESPPEVKVFARASEHKEPKVKNSSSRGDRHSSNCFFNCDILASIEQRRTQLKEDFINYKKDYLKQKLKLMKEQTEALKIIAKELSK</sequence>
<protein>
    <recommendedName>
        <fullName evidence="2">Regulatory protein zeste</fullName>
    </recommendedName>
</protein>
<gene>
    <name evidence="7" type="ORF">DIATSA_LOCUS6672</name>
</gene>
<dbReference type="EMBL" id="OU893333">
    <property type="protein sequence ID" value="CAG9788891.1"/>
    <property type="molecule type" value="Genomic_DNA"/>
</dbReference>
<keyword evidence="3" id="KW-0805">Transcription regulation</keyword>
<organism evidence="7 8">
    <name type="scientific">Diatraea saccharalis</name>
    <name type="common">sugarcane borer</name>
    <dbReference type="NCBI Taxonomy" id="40085"/>
    <lineage>
        <taxon>Eukaryota</taxon>
        <taxon>Metazoa</taxon>
        <taxon>Ecdysozoa</taxon>
        <taxon>Arthropoda</taxon>
        <taxon>Hexapoda</taxon>
        <taxon>Insecta</taxon>
        <taxon>Pterygota</taxon>
        <taxon>Neoptera</taxon>
        <taxon>Endopterygota</taxon>
        <taxon>Lepidoptera</taxon>
        <taxon>Glossata</taxon>
        <taxon>Ditrysia</taxon>
        <taxon>Pyraloidea</taxon>
        <taxon>Crambidae</taxon>
        <taxon>Crambinae</taxon>
        <taxon>Diatraea</taxon>
    </lineage>
</organism>
<dbReference type="AlphaFoldDB" id="A0A9N9WFM2"/>
<evidence type="ECO:0000256" key="1">
    <source>
        <dbReference type="ARBA" id="ARBA00011764"/>
    </source>
</evidence>
<reference evidence="7" key="1">
    <citation type="submission" date="2021-12" db="EMBL/GenBank/DDBJ databases">
        <authorList>
            <person name="King R."/>
        </authorList>
    </citation>
    <scope>NUCLEOTIDE SEQUENCE</scope>
</reference>